<reference evidence="2 3" key="1">
    <citation type="submission" date="2017-11" db="EMBL/GenBank/DDBJ databases">
        <title>Genomic Encyclopedia of Archaeal and Bacterial Type Strains, Phase II (KMG-II): From Individual Species to Whole Genera.</title>
        <authorList>
            <person name="Goeker M."/>
        </authorList>
    </citation>
    <scope>NUCLEOTIDE SEQUENCE [LARGE SCALE GENOMIC DNA]</scope>
    <source>
        <strain evidence="2 3">DSM 25478</strain>
    </source>
</reference>
<organism evidence="2 3">
    <name type="scientific">Sediminihabitans luteus</name>
    <dbReference type="NCBI Taxonomy" id="1138585"/>
    <lineage>
        <taxon>Bacteria</taxon>
        <taxon>Bacillati</taxon>
        <taxon>Actinomycetota</taxon>
        <taxon>Actinomycetes</taxon>
        <taxon>Micrococcales</taxon>
        <taxon>Cellulomonadaceae</taxon>
        <taxon>Sediminihabitans</taxon>
    </lineage>
</organism>
<dbReference type="PANTHER" id="PTHR35908:SF1">
    <property type="entry name" value="CONSERVED PROTEIN"/>
    <property type="match status" value="1"/>
</dbReference>
<dbReference type="CDD" id="cd06587">
    <property type="entry name" value="VOC"/>
    <property type="match status" value="1"/>
</dbReference>
<gene>
    <name evidence="2" type="ORF">CLV28_1166</name>
</gene>
<evidence type="ECO:0000313" key="2">
    <source>
        <dbReference type="EMBL" id="PJJ77939.1"/>
    </source>
</evidence>
<accession>A0A2M9D185</accession>
<keyword evidence="3" id="KW-1185">Reference proteome</keyword>
<dbReference type="AlphaFoldDB" id="A0A2M9D185"/>
<name>A0A2M9D185_9CELL</name>
<dbReference type="InterPro" id="IPR041581">
    <property type="entry name" value="Glyoxalase_6"/>
</dbReference>
<feature type="domain" description="VOC" evidence="1">
    <location>
        <begin position="4"/>
        <end position="119"/>
    </location>
</feature>
<dbReference type="InterPro" id="IPR029068">
    <property type="entry name" value="Glyas_Bleomycin-R_OHBP_Dase"/>
</dbReference>
<dbReference type="PANTHER" id="PTHR35908">
    <property type="entry name" value="HYPOTHETICAL FUSION PROTEIN"/>
    <property type="match status" value="1"/>
</dbReference>
<sequence length="119" mass="12769">MRITRQITVLDAPDLPAESRFWAGLLGGTVAAEDDWHTVLVDGSPRIAFQLAPDLVPPDWPDGAPQQAHVDLYVDDPAAAHDEALALGARLLQAADTSTPRGFQVYADPAGHPFCLCWG</sequence>
<evidence type="ECO:0000259" key="1">
    <source>
        <dbReference type="PROSITE" id="PS51819"/>
    </source>
</evidence>
<dbReference type="InterPro" id="IPR037523">
    <property type="entry name" value="VOC_core"/>
</dbReference>
<dbReference type="RefSeq" id="WP_100422228.1">
    <property type="nucleotide sequence ID" value="NZ_BOOX01000010.1"/>
</dbReference>
<dbReference type="OrthoDB" id="1645442at2"/>
<protein>
    <recommendedName>
        <fullName evidence="1">VOC domain-containing protein</fullName>
    </recommendedName>
</protein>
<comment type="caution">
    <text evidence="2">The sequence shown here is derived from an EMBL/GenBank/DDBJ whole genome shotgun (WGS) entry which is preliminary data.</text>
</comment>
<dbReference type="SUPFAM" id="SSF54593">
    <property type="entry name" value="Glyoxalase/Bleomycin resistance protein/Dihydroxybiphenyl dioxygenase"/>
    <property type="match status" value="1"/>
</dbReference>
<dbReference type="Proteomes" id="UP000231693">
    <property type="component" value="Unassembled WGS sequence"/>
</dbReference>
<proteinExistence type="predicted"/>
<evidence type="ECO:0000313" key="3">
    <source>
        <dbReference type="Proteomes" id="UP000231693"/>
    </source>
</evidence>
<dbReference type="EMBL" id="PGFE01000001">
    <property type="protein sequence ID" value="PJJ77939.1"/>
    <property type="molecule type" value="Genomic_DNA"/>
</dbReference>
<dbReference type="Gene3D" id="3.10.180.10">
    <property type="entry name" value="2,3-Dihydroxybiphenyl 1,2-Dioxygenase, domain 1"/>
    <property type="match status" value="1"/>
</dbReference>
<dbReference type="PROSITE" id="PS51819">
    <property type="entry name" value="VOC"/>
    <property type="match status" value="1"/>
</dbReference>
<dbReference type="Pfam" id="PF18029">
    <property type="entry name" value="Glyoxalase_6"/>
    <property type="match status" value="1"/>
</dbReference>